<reference evidence="2" key="1">
    <citation type="submission" date="2016-10" db="EMBL/GenBank/DDBJ databases">
        <authorList>
            <person name="Varghese N."/>
            <person name="Submissions S."/>
        </authorList>
    </citation>
    <scope>NUCLEOTIDE SEQUENCE [LARGE SCALE GENOMIC DNA]</scope>
    <source>
        <strain evidence="2">JCM 14963</strain>
    </source>
</reference>
<dbReference type="Gene3D" id="1.20.1260.10">
    <property type="match status" value="1"/>
</dbReference>
<accession>A0A1H1PJ79</accession>
<dbReference type="AlphaFoldDB" id="A0A1H1PJ79"/>
<name>A0A1H1PJ79_9GAMM</name>
<evidence type="ECO:0008006" key="3">
    <source>
        <dbReference type="Google" id="ProtNLM"/>
    </source>
</evidence>
<dbReference type="InterPro" id="IPR012347">
    <property type="entry name" value="Ferritin-like"/>
</dbReference>
<dbReference type="STRING" id="472181.SAMN05216271_1183"/>
<gene>
    <name evidence="1" type="ORF">SAMN05216271_1183</name>
</gene>
<protein>
    <recommendedName>
        <fullName evidence="3">DUF2383 domain-containing protein</fullName>
    </recommendedName>
</protein>
<organism evidence="1 2">
    <name type="scientific">Halopseudomonas sabulinigri</name>
    <dbReference type="NCBI Taxonomy" id="472181"/>
    <lineage>
        <taxon>Bacteria</taxon>
        <taxon>Pseudomonadati</taxon>
        <taxon>Pseudomonadota</taxon>
        <taxon>Gammaproteobacteria</taxon>
        <taxon>Pseudomonadales</taxon>
        <taxon>Pseudomonadaceae</taxon>
        <taxon>Halopseudomonas</taxon>
    </lineage>
</organism>
<evidence type="ECO:0000313" key="2">
    <source>
        <dbReference type="Proteomes" id="UP000243413"/>
    </source>
</evidence>
<evidence type="ECO:0000313" key="1">
    <source>
        <dbReference type="EMBL" id="SDS11194.1"/>
    </source>
</evidence>
<dbReference type="EMBL" id="LT629763">
    <property type="protein sequence ID" value="SDS11194.1"/>
    <property type="molecule type" value="Genomic_DNA"/>
</dbReference>
<dbReference type="OrthoDB" id="5568629at2"/>
<dbReference type="RefSeq" id="WP_092284728.1">
    <property type="nucleotide sequence ID" value="NZ_LT629763.1"/>
</dbReference>
<proteinExistence type="predicted"/>
<sequence length="145" mass="16218">MSILRTDEQVDALEILKSVMKTAHFYRAMSEQLAQEPVGDLLADIAAKREAYVAPFEQVVKQLHELPAPPDADEEWLEELGGKIAKFLSGDSKTTVLEKCLEKDDSLVELLKGAELGDKAPEFKRLIDDLEGHVAETRERLRSAE</sequence>
<dbReference type="Proteomes" id="UP000243413">
    <property type="component" value="Chromosome I"/>
</dbReference>